<accession>A0A4U1B7N4</accession>
<evidence type="ECO:0000313" key="2">
    <source>
        <dbReference type="EMBL" id="TKB46499.1"/>
    </source>
</evidence>
<evidence type="ECO:0000313" key="3">
    <source>
        <dbReference type="Proteomes" id="UP000305674"/>
    </source>
</evidence>
<dbReference type="AlphaFoldDB" id="A0A4U1B7N4"/>
<name>A0A4U1B7N4_9GAMM</name>
<keyword evidence="1" id="KW-0175">Coiled coil</keyword>
<organism evidence="2 3">
    <name type="scientific">Ferrimonas sediminicola</name>
    <dbReference type="NCBI Taxonomy" id="2569538"/>
    <lineage>
        <taxon>Bacteria</taxon>
        <taxon>Pseudomonadati</taxon>
        <taxon>Pseudomonadota</taxon>
        <taxon>Gammaproteobacteria</taxon>
        <taxon>Alteromonadales</taxon>
        <taxon>Ferrimonadaceae</taxon>
        <taxon>Ferrimonas</taxon>
    </lineage>
</organism>
<sequence length="176" mass="19925">MSSNDIRKLQDVLGIELVINNQLDGRRISPNEKGEINMRNYNKYVAWLKSNDLQFPSNRQGEVNRKRISDICNFGRDILYKDTNAVAQQFDTDVKNIGVGASVSKDANETLAAKEKASSATASRLQTELEAKTKEVEELRKQIKDLKSRLRLAEIKGEEQQASFDMMLETGGRIFL</sequence>
<dbReference type="Proteomes" id="UP000305674">
    <property type="component" value="Unassembled WGS sequence"/>
</dbReference>
<dbReference type="RefSeq" id="WP_136854614.1">
    <property type="nucleotide sequence ID" value="NZ_SWCI01000020.1"/>
</dbReference>
<comment type="caution">
    <text evidence="2">The sequence shown here is derived from an EMBL/GenBank/DDBJ whole genome shotgun (WGS) entry which is preliminary data.</text>
</comment>
<evidence type="ECO:0000256" key="1">
    <source>
        <dbReference type="SAM" id="Coils"/>
    </source>
</evidence>
<proteinExistence type="predicted"/>
<keyword evidence="3" id="KW-1185">Reference proteome</keyword>
<dbReference type="EMBL" id="SWCI01000020">
    <property type="protein sequence ID" value="TKB46499.1"/>
    <property type="molecule type" value="Genomic_DNA"/>
</dbReference>
<reference evidence="2 3" key="1">
    <citation type="submission" date="2019-04" db="EMBL/GenBank/DDBJ databases">
        <authorList>
            <person name="Hwang J.C."/>
        </authorList>
    </citation>
    <scope>NUCLEOTIDE SEQUENCE [LARGE SCALE GENOMIC DNA]</scope>
    <source>
        <strain evidence="2 3">IMCC35001</strain>
    </source>
</reference>
<gene>
    <name evidence="2" type="ORF">FCL40_17775</name>
</gene>
<feature type="coiled-coil region" evidence="1">
    <location>
        <begin position="122"/>
        <end position="156"/>
    </location>
</feature>
<protein>
    <submittedName>
        <fullName evidence="2">Uncharacterized protein</fullName>
    </submittedName>
</protein>